<dbReference type="GO" id="GO:0016787">
    <property type="term" value="F:hydrolase activity"/>
    <property type="evidence" value="ECO:0007669"/>
    <property type="project" value="UniProtKB-KW"/>
</dbReference>
<feature type="chain" id="PRO_5047365672" evidence="6">
    <location>
        <begin position="28"/>
        <end position="403"/>
    </location>
</feature>
<feature type="domain" description="NlpC/P60" evidence="7">
    <location>
        <begin position="285"/>
        <end position="403"/>
    </location>
</feature>
<dbReference type="RefSeq" id="WP_284304139.1">
    <property type="nucleotide sequence ID" value="NZ_BSUO01000001.1"/>
</dbReference>
<gene>
    <name evidence="8" type="ORF">GCM10025883_24810</name>
</gene>
<dbReference type="InterPro" id="IPR000064">
    <property type="entry name" value="NLP_P60_dom"/>
</dbReference>
<keyword evidence="5" id="KW-0175">Coiled coil</keyword>
<dbReference type="PROSITE" id="PS51935">
    <property type="entry name" value="NLPC_P60"/>
    <property type="match status" value="1"/>
</dbReference>
<feature type="coiled-coil region" evidence="5">
    <location>
        <begin position="168"/>
        <end position="261"/>
    </location>
</feature>
<keyword evidence="3 8" id="KW-0378">Hydrolase</keyword>
<proteinExistence type="inferred from homology"/>
<comment type="similarity">
    <text evidence="1">Belongs to the peptidase C40 family.</text>
</comment>
<reference evidence="9" key="1">
    <citation type="journal article" date="2019" name="Int. J. Syst. Evol. Microbiol.">
        <title>The Global Catalogue of Microorganisms (GCM) 10K type strain sequencing project: providing services to taxonomists for standard genome sequencing and annotation.</title>
        <authorList>
            <consortium name="The Broad Institute Genomics Platform"/>
            <consortium name="The Broad Institute Genome Sequencing Center for Infectious Disease"/>
            <person name="Wu L."/>
            <person name="Ma J."/>
        </authorList>
    </citation>
    <scope>NUCLEOTIDE SEQUENCE [LARGE SCALE GENOMIC DNA]</scope>
    <source>
        <strain evidence="9">NBRC 113072</strain>
    </source>
</reference>
<keyword evidence="9" id="KW-1185">Reference proteome</keyword>
<evidence type="ECO:0000313" key="9">
    <source>
        <dbReference type="Proteomes" id="UP001157126"/>
    </source>
</evidence>
<evidence type="ECO:0000256" key="2">
    <source>
        <dbReference type="ARBA" id="ARBA00022670"/>
    </source>
</evidence>
<protein>
    <submittedName>
        <fullName evidence="8">Glycoside hydrolase</fullName>
    </submittedName>
</protein>
<comment type="caution">
    <text evidence="8">The sequence shown here is derived from an EMBL/GenBank/DDBJ whole genome shotgun (WGS) entry which is preliminary data.</text>
</comment>
<dbReference type="Gene3D" id="3.90.1720.10">
    <property type="entry name" value="endopeptidase domain like (from Nostoc punctiforme)"/>
    <property type="match status" value="1"/>
</dbReference>
<dbReference type="InterPro" id="IPR051202">
    <property type="entry name" value="Peptidase_C40"/>
</dbReference>
<feature type="signal peptide" evidence="6">
    <location>
        <begin position="1"/>
        <end position="27"/>
    </location>
</feature>
<evidence type="ECO:0000256" key="4">
    <source>
        <dbReference type="ARBA" id="ARBA00022807"/>
    </source>
</evidence>
<keyword evidence="2" id="KW-0645">Protease</keyword>
<accession>A0ABQ6IRW1</accession>
<dbReference type="PANTHER" id="PTHR47053:SF1">
    <property type="entry name" value="MUREIN DD-ENDOPEPTIDASE MEPH-RELATED"/>
    <property type="match status" value="1"/>
</dbReference>
<dbReference type="EMBL" id="BSUO01000001">
    <property type="protein sequence ID" value="GMA40436.1"/>
    <property type="molecule type" value="Genomic_DNA"/>
</dbReference>
<evidence type="ECO:0000256" key="3">
    <source>
        <dbReference type="ARBA" id="ARBA00022801"/>
    </source>
</evidence>
<dbReference type="SUPFAM" id="SSF54001">
    <property type="entry name" value="Cysteine proteinases"/>
    <property type="match status" value="1"/>
</dbReference>
<evidence type="ECO:0000256" key="1">
    <source>
        <dbReference type="ARBA" id="ARBA00007074"/>
    </source>
</evidence>
<evidence type="ECO:0000256" key="6">
    <source>
        <dbReference type="SAM" id="SignalP"/>
    </source>
</evidence>
<dbReference type="Pfam" id="PF00877">
    <property type="entry name" value="NLPC_P60"/>
    <property type="match status" value="1"/>
</dbReference>
<feature type="coiled-coil region" evidence="5">
    <location>
        <begin position="56"/>
        <end position="111"/>
    </location>
</feature>
<dbReference type="InterPro" id="IPR038765">
    <property type="entry name" value="Papain-like_cys_pep_sf"/>
</dbReference>
<evidence type="ECO:0000313" key="8">
    <source>
        <dbReference type="EMBL" id="GMA40436.1"/>
    </source>
</evidence>
<keyword evidence="6" id="KW-0732">Signal</keyword>
<keyword evidence="4" id="KW-0788">Thiol protease</keyword>
<evidence type="ECO:0000259" key="7">
    <source>
        <dbReference type="PROSITE" id="PS51935"/>
    </source>
</evidence>
<evidence type="ECO:0000256" key="5">
    <source>
        <dbReference type="SAM" id="Coils"/>
    </source>
</evidence>
<sequence length="403" mass="42336">MIVRRVRAVATLALLAALSAPASVAVADPVEPDSRGATQAEVEAAQRAVAAGAGQVAALQRQLDVARAEVEALHEAAGAASEKANAAREQLARKTAEAAAARKQADEAAAAAQRSQSSLEQMAAQLYMRGGPMADLAWLFTGSTAELARDRADVEAAEGHRTRHLTDARRAESAAAAARTKADAAQKAQQAAATEAATALADVQKAVAAAEKKTTELTAKERQLVTRLAELRRTSVEVEQRRQEQLQREAAERAQAQVQARLQAVVRRGAGSSQVAPADLPAPNTAAAATAIAWAQQQLGKPYKWGGNGPDSFDCSGLMVGAWRAAGKSLPRTAQWQYDATPRVAIADLQPGDLVFFGSSNRSITHVGMYVGGGQMIEAPRTGLDLRYSSIYRSTLLPHGGRA</sequence>
<dbReference type="Proteomes" id="UP001157126">
    <property type="component" value="Unassembled WGS sequence"/>
</dbReference>
<name>A0ABQ6IRW1_9MICO</name>
<dbReference type="PANTHER" id="PTHR47053">
    <property type="entry name" value="MUREIN DD-ENDOPEPTIDASE MEPH-RELATED"/>
    <property type="match status" value="1"/>
</dbReference>
<organism evidence="8 9">
    <name type="scientific">Mobilicoccus caccae</name>
    <dbReference type="NCBI Taxonomy" id="1859295"/>
    <lineage>
        <taxon>Bacteria</taxon>
        <taxon>Bacillati</taxon>
        <taxon>Actinomycetota</taxon>
        <taxon>Actinomycetes</taxon>
        <taxon>Micrococcales</taxon>
        <taxon>Dermatophilaceae</taxon>
        <taxon>Mobilicoccus</taxon>
    </lineage>
</organism>